<protein>
    <submittedName>
        <fullName evidence="1">GMP reductase</fullName>
    </submittedName>
</protein>
<sequence length="350" mass="38868">MTSKIISNEKYLDFKDVLIRPRPSTINSRSLVDLTRTFKFKNDVSWTGVPVIAANMTSVGTLEVYNTLCKHKILTGLHKFVTLDDLNQYNEEHTEEPLDPDYFAISTGISDNDYENFTNIMDNFTCKWIIIDIANGYIENFKTYCKKVRERYPDQIIIAGNVATKEGVQDLIDCGMDIVKVGIGGGSACTTRIQTGIGMPQLSCVLEACESRIDKTYIISDGGITCPGDMAKAFGGGADFVMVGGVFAGHDENPGKLIEEDGKKFKFFYGMSSSFAMKNNYAANNNTAYRSSEGREIKIKYKGCLNDTVQNYLGGVRSTCTYTNSHCIKELSDNCQFMLVNNQFNSNLVG</sequence>
<gene>
    <name evidence="1" type="ORF">PGCG_00084</name>
</gene>
<keyword evidence="2" id="KW-1185">Reference proteome</keyword>
<accession>A0AC59EWS3</accession>
<dbReference type="EMBL" id="KC662249">
    <property type="protein sequence ID" value="AGM15396.1"/>
    <property type="molecule type" value="Genomic_DNA"/>
</dbReference>
<name>A0AC59EWS3_9VIRU</name>
<evidence type="ECO:0000313" key="1">
    <source>
        <dbReference type="EMBL" id="AGM15396.1"/>
    </source>
</evidence>
<organism evidence="1 2">
    <name type="scientific">Phaeocystis globosa virus PgV-16T</name>
    <dbReference type="NCBI Taxonomy" id="3071227"/>
    <lineage>
        <taxon>Viruses</taxon>
        <taxon>Varidnaviria</taxon>
        <taxon>Bamfordvirae</taxon>
        <taxon>Nucleocytoviricota</taxon>
        <taxon>Megaviricetes</taxon>
        <taxon>Imitervirales</taxon>
        <taxon>Mesomimiviridae</taxon>
        <taxon>Tethysvirus</taxon>
        <taxon>Tethysvirus hollandense</taxon>
    </lineage>
</organism>
<dbReference type="Proteomes" id="UP000204225">
    <property type="component" value="Segment"/>
</dbReference>
<reference evidence="1 2" key="1">
    <citation type="journal article" date="2013" name="Proc. Natl. Acad. Sci. U.S.A.">
        <title>Genome of Phaeocystis globosa virus PgV-16T highlights the common ancestry of the largest known DNA viruses infecting eukaryotes.</title>
        <authorList>
            <person name="Santini S."/>
            <person name="Jeudy S."/>
            <person name="Bartoli J."/>
            <person name="Poirot O."/>
            <person name="Lescot M."/>
            <person name="Abergel C."/>
            <person name="Barbe V."/>
            <person name="Wommack K.E."/>
            <person name="Noordeloos A.A."/>
            <person name="Brussaard C.P."/>
            <person name="Claverie J.M."/>
        </authorList>
    </citation>
    <scope>NUCLEOTIDE SEQUENCE [LARGE SCALE GENOMIC DNA]</scope>
    <source>
        <strain evidence="1 2">16T</strain>
    </source>
</reference>
<proteinExistence type="predicted"/>
<evidence type="ECO:0000313" key="2">
    <source>
        <dbReference type="Proteomes" id="UP000204225"/>
    </source>
</evidence>